<evidence type="ECO:0000313" key="1">
    <source>
        <dbReference type="EMBL" id="EEN60930.1"/>
    </source>
</evidence>
<proteinExistence type="predicted"/>
<sequence length="106" mass="12076">MGFVVGWGHRPDNPWDYRRSKFLRHLCYDSKSLVSCRNVDDYLFTWTQSKTVLFLKLVQKAVAMMPASRCHGDRLLHPVAMVTDASIPVSIPGGPAADLQTTRWQK</sequence>
<reference evidence="1" key="1">
    <citation type="journal article" date="2008" name="Nature">
        <title>The amphioxus genome and the evolution of the chordate karyotype.</title>
        <authorList>
            <consortium name="US DOE Joint Genome Institute (JGI-PGF)"/>
            <person name="Putnam N.H."/>
            <person name="Butts T."/>
            <person name="Ferrier D.E.K."/>
            <person name="Furlong R.F."/>
            <person name="Hellsten U."/>
            <person name="Kawashima T."/>
            <person name="Robinson-Rechavi M."/>
            <person name="Shoguchi E."/>
            <person name="Terry A."/>
            <person name="Yu J.-K."/>
            <person name="Benito-Gutierrez E.L."/>
            <person name="Dubchak I."/>
            <person name="Garcia-Fernandez J."/>
            <person name="Gibson-Brown J.J."/>
            <person name="Grigoriev I.V."/>
            <person name="Horton A.C."/>
            <person name="de Jong P.J."/>
            <person name="Jurka J."/>
            <person name="Kapitonov V.V."/>
            <person name="Kohara Y."/>
            <person name="Kuroki Y."/>
            <person name="Lindquist E."/>
            <person name="Lucas S."/>
            <person name="Osoegawa K."/>
            <person name="Pennacchio L.A."/>
            <person name="Salamov A.A."/>
            <person name="Satou Y."/>
            <person name="Sauka-Spengler T."/>
            <person name="Schmutz J."/>
            <person name="Shin-I T."/>
            <person name="Toyoda A."/>
            <person name="Bronner-Fraser M."/>
            <person name="Fujiyama A."/>
            <person name="Holland L.Z."/>
            <person name="Holland P.W.H."/>
            <person name="Satoh N."/>
            <person name="Rokhsar D.S."/>
        </authorList>
    </citation>
    <scope>NUCLEOTIDE SEQUENCE [LARGE SCALE GENOMIC DNA]</scope>
    <source>
        <strain evidence="1">S238N-H82</strain>
        <tissue evidence="1">Testes</tissue>
    </source>
</reference>
<accession>C3YFG7</accession>
<organism>
    <name type="scientific">Branchiostoma floridae</name>
    <name type="common">Florida lancelet</name>
    <name type="synonym">Amphioxus</name>
    <dbReference type="NCBI Taxonomy" id="7739"/>
    <lineage>
        <taxon>Eukaryota</taxon>
        <taxon>Metazoa</taxon>
        <taxon>Chordata</taxon>
        <taxon>Cephalochordata</taxon>
        <taxon>Leptocardii</taxon>
        <taxon>Amphioxiformes</taxon>
        <taxon>Branchiostomatidae</taxon>
        <taxon>Branchiostoma</taxon>
    </lineage>
</organism>
<protein>
    <submittedName>
        <fullName evidence="1">Uncharacterized protein</fullName>
    </submittedName>
</protein>
<dbReference type="EMBL" id="GG666509">
    <property type="protein sequence ID" value="EEN60930.1"/>
    <property type="molecule type" value="Genomic_DNA"/>
</dbReference>
<dbReference type="AlphaFoldDB" id="C3YFG7"/>
<dbReference type="InParanoid" id="C3YFG7"/>
<gene>
    <name evidence="1" type="ORF">BRAFLDRAFT_77230</name>
</gene>
<name>C3YFG7_BRAFL</name>